<dbReference type="InterPro" id="IPR023346">
    <property type="entry name" value="Lysozyme-like_dom_sf"/>
</dbReference>
<feature type="region of interest" description="Disordered" evidence="3">
    <location>
        <begin position="41"/>
        <end position="62"/>
    </location>
</feature>
<feature type="domain" description="Transglycosylase SLT" evidence="4">
    <location>
        <begin position="113"/>
        <end position="210"/>
    </location>
</feature>
<comment type="caution">
    <text evidence="5">The sequence shown here is derived from an EMBL/GenBank/DDBJ whole genome shotgun (WGS) entry which is preliminary data.</text>
</comment>
<comment type="similarity">
    <text evidence="2">Belongs to the virb1 family.</text>
</comment>
<name>A0ABR7U9K9_9BRAD</name>
<evidence type="ECO:0000256" key="1">
    <source>
        <dbReference type="ARBA" id="ARBA00007734"/>
    </source>
</evidence>
<proteinExistence type="inferred from homology"/>
<dbReference type="EMBL" id="JAATTO010000030">
    <property type="protein sequence ID" value="MBC9980754.1"/>
    <property type="molecule type" value="Genomic_DNA"/>
</dbReference>
<dbReference type="PANTHER" id="PTHR37423:SF2">
    <property type="entry name" value="MEMBRANE-BOUND LYTIC MUREIN TRANSGLYCOSYLASE C"/>
    <property type="match status" value="1"/>
</dbReference>
<dbReference type="Gene3D" id="1.10.530.10">
    <property type="match status" value="1"/>
</dbReference>
<evidence type="ECO:0000313" key="5">
    <source>
        <dbReference type="EMBL" id="MBC9980754.1"/>
    </source>
</evidence>
<comment type="similarity">
    <text evidence="1">Belongs to the transglycosylase Slt family.</text>
</comment>
<organism evidence="5 6">
    <name type="scientific">Bradyrhizobium campsiandrae</name>
    <dbReference type="NCBI Taxonomy" id="1729892"/>
    <lineage>
        <taxon>Bacteria</taxon>
        <taxon>Pseudomonadati</taxon>
        <taxon>Pseudomonadota</taxon>
        <taxon>Alphaproteobacteria</taxon>
        <taxon>Hyphomicrobiales</taxon>
        <taxon>Nitrobacteraceae</taxon>
        <taxon>Bradyrhizobium</taxon>
    </lineage>
</organism>
<dbReference type="SUPFAM" id="SSF53955">
    <property type="entry name" value="Lysozyme-like"/>
    <property type="match status" value="1"/>
</dbReference>
<dbReference type="InterPro" id="IPR008258">
    <property type="entry name" value="Transglycosylase_SLT_dom_1"/>
</dbReference>
<accession>A0ABR7U9K9</accession>
<gene>
    <name evidence="5" type="ORF">HA482_21365</name>
</gene>
<evidence type="ECO:0000256" key="2">
    <source>
        <dbReference type="ARBA" id="ARBA00009387"/>
    </source>
</evidence>
<evidence type="ECO:0000259" key="4">
    <source>
        <dbReference type="Pfam" id="PF01464"/>
    </source>
</evidence>
<dbReference type="RefSeq" id="WP_188102253.1">
    <property type="nucleotide sequence ID" value="NZ_JAANIH010000025.1"/>
</dbReference>
<sequence>MHGSPKNGAPCAGNARWRYAAAAILLSVTFGRAAVAQTDVAEDSGSAAVMRPAEQPDPGDPAPLILEPFVARSLTAADMPPSTPFASYNIPRLSATFGRDWQAGRNEYRAIVERASLDFGLPAALLDAIMAVESRYNPAVVGRDGEVGLMQVMLPTARMLGFTGSVTELASPEVNVHYGAKYLAGAWRRAGGDICTTAMKYRAGHAETRFSFLSVDYCQRVRHHLAANGVVVTGSVPQPTFGAPRGAATPRSRSIASGATVNFAALNARLRDMTSRGPSHGSAQ</sequence>
<evidence type="ECO:0000256" key="3">
    <source>
        <dbReference type="SAM" id="MobiDB-lite"/>
    </source>
</evidence>
<reference evidence="5 6" key="1">
    <citation type="journal article" date="2020" name="Arch. Microbiol.">
        <title>Bradyrhizobium campsiandrae sp. nov., a nitrogen-fixing bacterial strain isolated from a native leguminous tree from the Amazon adapted to flooded conditions.</title>
        <authorList>
            <person name="Cabral Michel D."/>
            <person name="Martins da Costa E."/>
            <person name="Azarias Guimaraes A."/>
            <person name="Soares de Carvalho T."/>
            <person name="Santos de Castro Caputo P."/>
            <person name="Willems A."/>
            <person name="de Souza Moreira F.M."/>
        </authorList>
    </citation>
    <scope>NUCLEOTIDE SEQUENCE [LARGE SCALE GENOMIC DNA]</scope>
    <source>
        <strain evidence="6">INPA 384B</strain>
    </source>
</reference>
<dbReference type="Pfam" id="PF01464">
    <property type="entry name" value="SLT"/>
    <property type="match status" value="1"/>
</dbReference>
<evidence type="ECO:0000313" key="6">
    <source>
        <dbReference type="Proteomes" id="UP000639516"/>
    </source>
</evidence>
<dbReference type="Proteomes" id="UP000639516">
    <property type="component" value="Unassembled WGS sequence"/>
</dbReference>
<protein>
    <submittedName>
        <fullName evidence="5">Transglycosylase SLT domain-containing protein</fullName>
    </submittedName>
</protein>
<dbReference type="PANTHER" id="PTHR37423">
    <property type="entry name" value="SOLUBLE LYTIC MUREIN TRANSGLYCOSYLASE-RELATED"/>
    <property type="match status" value="1"/>
</dbReference>
<keyword evidence="6" id="KW-1185">Reference proteome</keyword>